<dbReference type="PANTHER" id="PTHR48054">
    <property type="entry name" value="RECEPTOR KINASE-LIKE PROTEIN XA21"/>
    <property type="match status" value="1"/>
</dbReference>
<dbReference type="Pfam" id="PF13855">
    <property type="entry name" value="LRR_8"/>
    <property type="match status" value="1"/>
</dbReference>
<name>A0A9J6B035_SOLCO</name>
<dbReference type="OrthoDB" id="676979at2759"/>
<dbReference type="SUPFAM" id="SSF52058">
    <property type="entry name" value="L domain-like"/>
    <property type="match status" value="1"/>
</dbReference>
<dbReference type="InterPro" id="IPR052592">
    <property type="entry name" value="LRR-RLK"/>
</dbReference>
<reference evidence="1 2" key="1">
    <citation type="submission" date="2020-09" db="EMBL/GenBank/DDBJ databases">
        <title>De no assembly of potato wild relative species, Solanum commersonii.</title>
        <authorList>
            <person name="Cho K."/>
        </authorList>
    </citation>
    <scope>NUCLEOTIDE SEQUENCE [LARGE SCALE GENOMIC DNA]</scope>
    <source>
        <strain evidence="1">LZ3.2</strain>
        <tissue evidence="1">Leaf</tissue>
    </source>
</reference>
<keyword evidence="2" id="KW-1185">Reference proteome</keyword>
<dbReference type="Proteomes" id="UP000824120">
    <property type="component" value="Chromosome 1"/>
</dbReference>
<comment type="caution">
    <text evidence="1">The sequence shown here is derived from an EMBL/GenBank/DDBJ whole genome shotgun (WGS) entry which is preliminary data.</text>
</comment>
<protein>
    <submittedName>
        <fullName evidence="1">Uncharacterized protein</fullName>
    </submittedName>
</protein>
<sequence length="86" mass="9684">MQNLQSLLLSSNQVNVTIPSWIYSLPSLTDLHLSDNHFSGNIQQFNLDIVITVRGDRFEITKSIVQIHQIDSSSAELSGDRKTIED</sequence>
<gene>
    <name evidence="1" type="ORF">H5410_001615</name>
</gene>
<proteinExistence type="predicted"/>
<dbReference type="InterPro" id="IPR001611">
    <property type="entry name" value="Leu-rich_rpt"/>
</dbReference>
<dbReference type="Gene3D" id="3.80.10.10">
    <property type="entry name" value="Ribonuclease Inhibitor"/>
    <property type="match status" value="1"/>
</dbReference>
<dbReference type="InterPro" id="IPR032675">
    <property type="entry name" value="LRR_dom_sf"/>
</dbReference>
<evidence type="ECO:0000313" key="2">
    <source>
        <dbReference type="Proteomes" id="UP000824120"/>
    </source>
</evidence>
<evidence type="ECO:0000313" key="1">
    <source>
        <dbReference type="EMBL" id="KAG5629898.1"/>
    </source>
</evidence>
<dbReference type="EMBL" id="JACXVP010000001">
    <property type="protein sequence ID" value="KAG5629898.1"/>
    <property type="molecule type" value="Genomic_DNA"/>
</dbReference>
<dbReference type="AlphaFoldDB" id="A0A9J6B035"/>
<organism evidence="1 2">
    <name type="scientific">Solanum commersonii</name>
    <name type="common">Commerson's wild potato</name>
    <name type="synonym">Commerson's nightshade</name>
    <dbReference type="NCBI Taxonomy" id="4109"/>
    <lineage>
        <taxon>Eukaryota</taxon>
        <taxon>Viridiplantae</taxon>
        <taxon>Streptophyta</taxon>
        <taxon>Embryophyta</taxon>
        <taxon>Tracheophyta</taxon>
        <taxon>Spermatophyta</taxon>
        <taxon>Magnoliopsida</taxon>
        <taxon>eudicotyledons</taxon>
        <taxon>Gunneridae</taxon>
        <taxon>Pentapetalae</taxon>
        <taxon>asterids</taxon>
        <taxon>lamiids</taxon>
        <taxon>Solanales</taxon>
        <taxon>Solanaceae</taxon>
        <taxon>Solanoideae</taxon>
        <taxon>Solaneae</taxon>
        <taxon>Solanum</taxon>
    </lineage>
</organism>
<accession>A0A9J6B035</accession>
<dbReference type="PANTHER" id="PTHR48054:SF47">
    <property type="entry name" value="OS06G0179800 PROTEIN"/>
    <property type="match status" value="1"/>
</dbReference>